<dbReference type="InterPro" id="IPR014710">
    <property type="entry name" value="RmlC-like_jellyroll"/>
</dbReference>
<sequence length="183" mass="19334">MTTIVLPEDRPAGRRGFEIVLPTSATNGVSSLVEARVVAATAGPPLHTHPNSEETYFVIEGALLMYVDGKVVEIGPGGLAHISRGTEHTWATLPTVDAHFLTLHTPGGYELYHPTALQAEHDRGRALTQADLFEIAKGFDWKLAGDEPFRLTPLGELVEAGRADDEAARAAAEATGVTAGAAS</sequence>
<dbReference type="EMBL" id="SMKE01000399">
    <property type="protein sequence ID" value="TDB93577.1"/>
    <property type="molecule type" value="Genomic_DNA"/>
</dbReference>
<reference evidence="2 3" key="1">
    <citation type="submission" date="2019-02" db="EMBL/GenBank/DDBJ databases">
        <title>Draft genome sequences of novel Actinobacteria.</title>
        <authorList>
            <person name="Sahin N."/>
            <person name="Ay H."/>
            <person name="Saygin H."/>
        </authorList>
    </citation>
    <scope>NUCLEOTIDE SEQUENCE [LARGE SCALE GENOMIC DNA]</scope>
    <source>
        <strain evidence="2 3">JCM 30529</strain>
    </source>
</reference>
<dbReference type="Pfam" id="PF07883">
    <property type="entry name" value="Cupin_2"/>
    <property type="match status" value="1"/>
</dbReference>
<organism evidence="2 3">
    <name type="scientific">Micromonospora fluostatini</name>
    <dbReference type="NCBI Taxonomy" id="1629071"/>
    <lineage>
        <taxon>Bacteria</taxon>
        <taxon>Bacillati</taxon>
        <taxon>Actinomycetota</taxon>
        <taxon>Actinomycetes</taxon>
        <taxon>Micromonosporales</taxon>
        <taxon>Micromonosporaceae</taxon>
        <taxon>Micromonospora</taxon>
    </lineage>
</organism>
<dbReference type="PANTHER" id="PTHR36440:SF1">
    <property type="entry name" value="PUTATIVE (AFU_ORTHOLOGUE AFUA_8G07350)-RELATED"/>
    <property type="match status" value="1"/>
</dbReference>
<keyword evidence="3" id="KW-1185">Reference proteome</keyword>
<comment type="caution">
    <text evidence="2">The sequence shown here is derived from an EMBL/GenBank/DDBJ whole genome shotgun (WGS) entry which is preliminary data.</text>
</comment>
<dbReference type="InterPro" id="IPR053146">
    <property type="entry name" value="QDO-like"/>
</dbReference>
<feature type="domain" description="Cupin type-2" evidence="1">
    <location>
        <begin position="42"/>
        <end position="102"/>
    </location>
</feature>
<evidence type="ECO:0000313" key="3">
    <source>
        <dbReference type="Proteomes" id="UP000295626"/>
    </source>
</evidence>
<evidence type="ECO:0000259" key="1">
    <source>
        <dbReference type="Pfam" id="PF07883"/>
    </source>
</evidence>
<dbReference type="Gene3D" id="2.60.120.10">
    <property type="entry name" value="Jelly Rolls"/>
    <property type="match status" value="1"/>
</dbReference>
<gene>
    <name evidence="2" type="ORF">E1091_11755</name>
</gene>
<accession>A0ABY2DG13</accession>
<dbReference type="SUPFAM" id="SSF51182">
    <property type="entry name" value="RmlC-like cupins"/>
    <property type="match status" value="1"/>
</dbReference>
<dbReference type="PANTHER" id="PTHR36440">
    <property type="entry name" value="PUTATIVE (AFU_ORTHOLOGUE AFUA_8G07350)-RELATED"/>
    <property type="match status" value="1"/>
</dbReference>
<evidence type="ECO:0000313" key="2">
    <source>
        <dbReference type="EMBL" id="TDB93577.1"/>
    </source>
</evidence>
<name>A0ABY2DG13_9ACTN</name>
<protein>
    <submittedName>
        <fullName evidence="2">Cupin domain-containing protein</fullName>
    </submittedName>
</protein>
<dbReference type="InterPro" id="IPR013096">
    <property type="entry name" value="Cupin_2"/>
</dbReference>
<proteinExistence type="predicted"/>
<dbReference type="Proteomes" id="UP000295626">
    <property type="component" value="Unassembled WGS sequence"/>
</dbReference>
<dbReference type="InterPro" id="IPR011051">
    <property type="entry name" value="RmlC_Cupin_sf"/>
</dbReference>